<dbReference type="InterPro" id="IPR012914">
    <property type="entry name" value="PucR_dom"/>
</dbReference>
<accession>A0A1H6BNR5</accession>
<name>A0A1H6BNR5_9ACTN</name>
<dbReference type="Gene3D" id="1.10.10.2840">
    <property type="entry name" value="PucR C-terminal helix-turn-helix domain"/>
    <property type="match status" value="1"/>
</dbReference>
<dbReference type="PANTHER" id="PTHR33744">
    <property type="entry name" value="CARBOHYDRATE DIACID REGULATOR"/>
    <property type="match status" value="1"/>
</dbReference>
<dbReference type="PANTHER" id="PTHR33744:SF1">
    <property type="entry name" value="DNA-BINDING TRANSCRIPTIONAL ACTIVATOR ADER"/>
    <property type="match status" value="1"/>
</dbReference>
<gene>
    <name evidence="3" type="ORF">SAMN04489712_107289</name>
</gene>
<dbReference type="InterPro" id="IPR051448">
    <property type="entry name" value="CdaR-like_regulators"/>
</dbReference>
<organism evidence="3 4">
    <name type="scientific">Thermomonospora echinospora</name>
    <dbReference type="NCBI Taxonomy" id="1992"/>
    <lineage>
        <taxon>Bacteria</taxon>
        <taxon>Bacillati</taxon>
        <taxon>Actinomycetota</taxon>
        <taxon>Actinomycetes</taxon>
        <taxon>Streptosporangiales</taxon>
        <taxon>Thermomonosporaceae</taxon>
        <taxon>Thermomonospora</taxon>
    </lineage>
</organism>
<sequence>MTGEVRGLRLTVRDLLEVPRFRLRLVAGAAGLDRPVRWAHSTELLDPSSYLRGNEVVLTVGASLSDPGRCVEFARAVSAGNASAIGYGIGDVTAQVPRALAEECERLGLPLLEVPQEVPFPSFTEWLAERLAATREERHDREEMGRLLGLVRDGLALPEALRDRVERAGLSGETLVAMAVPVRVLPEGVDAGVGGLLGFEDGTAVLVVDGEERAVTLAKTWSGPAGVGSPGRLKHLPRSISEACTALESARRSGGVVRAADLATFQVLLERLDPEWLTPFVDQIARPLADHDVAHSGRLVETLRAFLATGGSVGAASRSLDLHPNTLRHRLSRIEAITGRNPLSFEDRIALAVAMRAVPRS</sequence>
<keyword evidence="4" id="KW-1185">Reference proteome</keyword>
<evidence type="ECO:0000313" key="4">
    <source>
        <dbReference type="Proteomes" id="UP000236723"/>
    </source>
</evidence>
<feature type="domain" description="PucR C-terminal helix-turn-helix" evidence="2">
    <location>
        <begin position="299"/>
        <end position="357"/>
    </location>
</feature>
<protein>
    <submittedName>
        <fullName evidence="3">PucR C-terminal helix-turn-helix domain-containing protein</fullName>
    </submittedName>
</protein>
<evidence type="ECO:0000259" key="1">
    <source>
        <dbReference type="Pfam" id="PF07905"/>
    </source>
</evidence>
<evidence type="ECO:0000313" key="3">
    <source>
        <dbReference type="EMBL" id="SEG62333.1"/>
    </source>
</evidence>
<feature type="domain" description="Purine catabolism PurC-like" evidence="1">
    <location>
        <begin position="14"/>
        <end position="126"/>
    </location>
</feature>
<proteinExistence type="predicted"/>
<evidence type="ECO:0000259" key="2">
    <source>
        <dbReference type="Pfam" id="PF13556"/>
    </source>
</evidence>
<dbReference type="InterPro" id="IPR042070">
    <property type="entry name" value="PucR_C-HTH_sf"/>
</dbReference>
<dbReference type="AlphaFoldDB" id="A0A1H6BNR5"/>
<dbReference type="InterPro" id="IPR025736">
    <property type="entry name" value="PucR_C-HTH_dom"/>
</dbReference>
<dbReference type="Pfam" id="PF07905">
    <property type="entry name" value="PucR"/>
    <property type="match status" value="1"/>
</dbReference>
<dbReference type="EMBL" id="FNVO01000007">
    <property type="protein sequence ID" value="SEG62333.1"/>
    <property type="molecule type" value="Genomic_DNA"/>
</dbReference>
<dbReference type="Pfam" id="PF13556">
    <property type="entry name" value="HTH_30"/>
    <property type="match status" value="1"/>
</dbReference>
<dbReference type="Proteomes" id="UP000236723">
    <property type="component" value="Unassembled WGS sequence"/>
</dbReference>
<reference evidence="4" key="1">
    <citation type="submission" date="2016-10" db="EMBL/GenBank/DDBJ databases">
        <authorList>
            <person name="Varghese N."/>
            <person name="Submissions S."/>
        </authorList>
    </citation>
    <scope>NUCLEOTIDE SEQUENCE [LARGE SCALE GENOMIC DNA]</scope>
    <source>
        <strain evidence="4">DSM 43163</strain>
    </source>
</reference>